<dbReference type="AlphaFoldDB" id="A0A644XJP8"/>
<dbReference type="EMBL" id="VSSQ01002541">
    <property type="protein sequence ID" value="MPM16038.1"/>
    <property type="molecule type" value="Genomic_DNA"/>
</dbReference>
<protein>
    <submittedName>
        <fullName evidence="1">Uncharacterized protein</fullName>
    </submittedName>
</protein>
<proteinExistence type="predicted"/>
<organism evidence="1">
    <name type="scientific">bioreactor metagenome</name>
    <dbReference type="NCBI Taxonomy" id="1076179"/>
    <lineage>
        <taxon>unclassified sequences</taxon>
        <taxon>metagenomes</taxon>
        <taxon>ecological metagenomes</taxon>
    </lineage>
</organism>
<accession>A0A644XJP8</accession>
<gene>
    <name evidence="1" type="ORF">SDC9_62412</name>
</gene>
<reference evidence="1" key="1">
    <citation type="submission" date="2019-08" db="EMBL/GenBank/DDBJ databases">
        <authorList>
            <person name="Kucharzyk K."/>
            <person name="Murdoch R.W."/>
            <person name="Higgins S."/>
            <person name="Loffler F."/>
        </authorList>
    </citation>
    <scope>NUCLEOTIDE SEQUENCE</scope>
</reference>
<evidence type="ECO:0000313" key="1">
    <source>
        <dbReference type="EMBL" id="MPM16038.1"/>
    </source>
</evidence>
<sequence length="189" mass="22891">MCRLLRFHPLTELFDGLFQFGLFPTHWYTLPHRIPCHSHWSLFERFFFRLSESCYLLVQQSRTPLYFRLLFPFLSQQLLCLSLRLHSQHPSFHGLFPHGLFRLRLCKLLHTLSCHTRPNRFGSVAFRQSGAYYPIARLLCSGRHFRSQLLFCTPFLLMRLHRFRFRRSDLHHSQCSRWSRILHSGRLWC</sequence>
<comment type="caution">
    <text evidence="1">The sequence shown here is derived from an EMBL/GenBank/DDBJ whole genome shotgun (WGS) entry which is preliminary data.</text>
</comment>
<name>A0A644XJP8_9ZZZZ</name>